<gene>
    <name evidence="1" type="ORF">QBC38DRAFT_474412</name>
</gene>
<evidence type="ECO:0000313" key="2">
    <source>
        <dbReference type="Proteomes" id="UP001301958"/>
    </source>
</evidence>
<reference evidence="1" key="2">
    <citation type="submission" date="2023-05" db="EMBL/GenBank/DDBJ databases">
        <authorList>
            <consortium name="Lawrence Berkeley National Laboratory"/>
            <person name="Steindorff A."/>
            <person name="Hensen N."/>
            <person name="Bonometti L."/>
            <person name="Westerberg I."/>
            <person name="Brannstrom I.O."/>
            <person name="Guillou S."/>
            <person name="Cros-Aarteil S."/>
            <person name="Calhoun S."/>
            <person name="Haridas S."/>
            <person name="Kuo A."/>
            <person name="Mondo S."/>
            <person name="Pangilinan J."/>
            <person name="Riley R."/>
            <person name="Labutti K."/>
            <person name="Andreopoulos B."/>
            <person name="Lipzen A."/>
            <person name="Chen C."/>
            <person name="Yanf M."/>
            <person name="Daum C."/>
            <person name="Ng V."/>
            <person name="Clum A."/>
            <person name="Ohm R."/>
            <person name="Martin F."/>
            <person name="Silar P."/>
            <person name="Natvig D."/>
            <person name="Lalanne C."/>
            <person name="Gautier V."/>
            <person name="Ament-Velasquez S.L."/>
            <person name="Kruys A."/>
            <person name="Hutchinson M.I."/>
            <person name="Powell A.J."/>
            <person name="Barry K."/>
            <person name="Miller A.N."/>
            <person name="Grigoriev I.V."/>
            <person name="Debuchy R."/>
            <person name="Gladieux P."/>
            <person name="Thoren M.H."/>
            <person name="Johannesson H."/>
        </authorList>
    </citation>
    <scope>NUCLEOTIDE SEQUENCE</scope>
    <source>
        <strain evidence="1">CBS 990.96</strain>
    </source>
</reference>
<comment type="caution">
    <text evidence="1">The sequence shown here is derived from an EMBL/GenBank/DDBJ whole genome shotgun (WGS) entry which is preliminary data.</text>
</comment>
<evidence type="ECO:0000313" key="1">
    <source>
        <dbReference type="EMBL" id="KAK4228619.1"/>
    </source>
</evidence>
<name>A0AAN7H5Q8_9PEZI</name>
<dbReference type="EMBL" id="MU865316">
    <property type="protein sequence ID" value="KAK4228619.1"/>
    <property type="molecule type" value="Genomic_DNA"/>
</dbReference>
<sequence length="231" mass="27045">MFESLLTFFTRRIFPWGSYPDLVNYFEYKKTCLDRNIKAITTAAPWAATESGYGDPEHHHHHGHVKPFCLKIMTYVRDDLEPGSSITTTINSSESEMGVLQDLHDMKGLVAAMGWRHNHFERRRWAFPFYPCAAAFWLWKFRRHPRLKFLGVKPIAVASWVLVTGRIWTAERYHFPLQLAKWHIALVHDDLRMLEKKTREGVLTESDRSLLPSPKFDTSRWPAPECFGLEQ</sequence>
<keyword evidence="2" id="KW-1185">Reference proteome</keyword>
<protein>
    <submittedName>
        <fullName evidence="1">Uncharacterized protein</fullName>
    </submittedName>
</protein>
<organism evidence="1 2">
    <name type="scientific">Podospora fimiseda</name>
    <dbReference type="NCBI Taxonomy" id="252190"/>
    <lineage>
        <taxon>Eukaryota</taxon>
        <taxon>Fungi</taxon>
        <taxon>Dikarya</taxon>
        <taxon>Ascomycota</taxon>
        <taxon>Pezizomycotina</taxon>
        <taxon>Sordariomycetes</taxon>
        <taxon>Sordariomycetidae</taxon>
        <taxon>Sordariales</taxon>
        <taxon>Podosporaceae</taxon>
        <taxon>Podospora</taxon>
    </lineage>
</organism>
<dbReference type="AlphaFoldDB" id="A0AAN7H5Q8"/>
<accession>A0AAN7H5Q8</accession>
<proteinExistence type="predicted"/>
<reference evidence="1" key="1">
    <citation type="journal article" date="2023" name="Mol. Phylogenet. Evol.">
        <title>Genome-scale phylogeny and comparative genomics of the fungal order Sordariales.</title>
        <authorList>
            <person name="Hensen N."/>
            <person name="Bonometti L."/>
            <person name="Westerberg I."/>
            <person name="Brannstrom I.O."/>
            <person name="Guillou S."/>
            <person name="Cros-Aarteil S."/>
            <person name="Calhoun S."/>
            <person name="Haridas S."/>
            <person name="Kuo A."/>
            <person name="Mondo S."/>
            <person name="Pangilinan J."/>
            <person name="Riley R."/>
            <person name="LaButti K."/>
            <person name="Andreopoulos B."/>
            <person name="Lipzen A."/>
            <person name="Chen C."/>
            <person name="Yan M."/>
            <person name="Daum C."/>
            <person name="Ng V."/>
            <person name="Clum A."/>
            <person name="Steindorff A."/>
            <person name="Ohm R.A."/>
            <person name="Martin F."/>
            <person name="Silar P."/>
            <person name="Natvig D.O."/>
            <person name="Lalanne C."/>
            <person name="Gautier V."/>
            <person name="Ament-Velasquez S.L."/>
            <person name="Kruys A."/>
            <person name="Hutchinson M.I."/>
            <person name="Powell A.J."/>
            <person name="Barry K."/>
            <person name="Miller A.N."/>
            <person name="Grigoriev I.V."/>
            <person name="Debuchy R."/>
            <person name="Gladieux P."/>
            <person name="Hiltunen Thoren M."/>
            <person name="Johannesson H."/>
        </authorList>
    </citation>
    <scope>NUCLEOTIDE SEQUENCE</scope>
    <source>
        <strain evidence="1">CBS 990.96</strain>
    </source>
</reference>
<dbReference type="Proteomes" id="UP001301958">
    <property type="component" value="Unassembled WGS sequence"/>
</dbReference>